<accession>A0A1J1HJ01</accession>
<evidence type="ECO:0000313" key="2">
    <source>
        <dbReference type="Proteomes" id="UP000183832"/>
    </source>
</evidence>
<protein>
    <submittedName>
        <fullName evidence="1">CLUMA_CG000408, isoform A</fullName>
    </submittedName>
</protein>
<evidence type="ECO:0000313" key="1">
    <source>
        <dbReference type="EMBL" id="CRK86257.1"/>
    </source>
</evidence>
<gene>
    <name evidence="1" type="ORF">CLUMA_CG000408</name>
</gene>
<name>A0A1J1HJ01_9DIPT</name>
<proteinExistence type="predicted"/>
<dbReference type="Proteomes" id="UP000183832">
    <property type="component" value="Unassembled WGS sequence"/>
</dbReference>
<keyword evidence="2" id="KW-1185">Reference proteome</keyword>
<reference evidence="1 2" key="1">
    <citation type="submission" date="2015-04" db="EMBL/GenBank/DDBJ databases">
        <authorList>
            <person name="Syromyatnikov M.Y."/>
            <person name="Popov V.N."/>
        </authorList>
    </citation>
    <scope>NUCLEOTIDE SEQUENCE [LARGE SCALE GENOMIC DNA]</scope>
</reference>
<dbReference type="AlphaFoldDB" id="A0A1J1HJ01"/>
<sequence>MGFISSWNSHATWVSEEKGFCQVILMYKQFLSPATETSRTTSINFNPEKEMKDQRWVRQCLVLSFLRK</sequence>
<organism evidence="1 2">
    <name type="scientific">Clunio marinus</name>
    <dbReference type="NCBI Taxonomy" id="568069"/>
    <lineage>
        <taxon>Eukaryota</taxon>
        <taxon>Metazoa</taxon>
        <taxon>Ecdysozoa</taxon>
        <taxon>Arthropoda</taxon>
        <taxon>Hexapoda</taxon>
        <taxon>Insecta</taxon>
        <taxon>Pterygota</taxon>
        <taxon>Neoptera</taxon>
        <taxon>Endopterygota</taxon>
        <taxon>Diptera</taxon>
        <taxon>Nematocera</taxon>
        <taxon>Chironomoidea</taxon>
        <taxon>Chironomidae</taxon>
        <taxon>Clunio</taxon>
    </lineage>
</organism>
<dbReference type="EMBL" id="CVRI01000001">
    <property type="protein sequence ID" value="CRK86257.1"/>
    <property type="molecule type" value="Genomic_DNA"/>
</dbReference>